<feature type="transmembrane region" description="Helical" evidence="1">
    <location>
        <begin position="115"/>
        <end position="137"/>
    </location>
</feature>
<gene>
    <name evidence="2" type="ORF">MalAC0309_0664</name>
</gene>
<keyword evidence="1" id="KW-1133">Transmembrane helix</keyword>
<name>A0A0U5BSZ5_9MICO</name>
<feature type="transmembrane region" description="Helical" evidence="1">
    <location>
        <begin position="75"/>
        <end position="95"/>
    </location>
</feature>
<dbReference type="EMBL" id="AP017315">
    <property type="protein sequence ID" value="BAU31533.1"/>
    <property type="molecule type" value="Genomic_DNA"/>
</dbReference>
<sequence length="145" mass="14822">MPTGPRRRRPPWRGWVEFLAVAVLSLALWVGAASSGGAPNPLAGLPLAVLAVGVWLVIAALLALWWTPTTGARRLACSVAAAVAVSLPVSVGFVVQVSRVDGWGGLMAISPLLPFASVPVVVAIHGIVLAIGALAALTRRATAHS</sequence>
<reference evidence="2 3" key="2">
    <citation type="submission" date="2016-01" db="EMBL/GenBank/DDBJ databases">
        <title>Microcella alkaliphila JAM AC0309 whole genome shotgun sequence.</title>
        <authorList>
            <person name="Kurata A."/>
            <person name="Hirose Y."/>
            <person name="Kishimoto N."/>
            <person name="Kobayashi T."/>
        </authorList>
    </citation>
    <scope>NUCLEOTIDE SEQUENCE [LARGE SCALE GENOMIC DNA]</scope>
    <source>
        <strain evidence="2 3">JAM AC0309</strain>
    </source>
</reference>
<keyword evidence="1" id="KW-0472">Membrane</keyword>
<accession>A0A0U5BSZ5</accession>
<feature type="transmembrane region" description="Helical" evidence="1">
    <location>
        <begin position="47"/>
        <end position="66"/>
    </location>
</feature>
<dbReference type="Proteomes" id="UP000218965">
    <property type="component" value="Chromosome"/>
</dbReference>
<evidence type="ECO:0000313" key="2">
    <source>
        <dbReference type="EMBL" id="BAU31533.1"/>
    </source>
</evidence>
<evidence type="ECO:0000313" key="3">
    <source>
        <dbReference type="Proteomes" id="UP000218965"/>
    </source>
</evidence>
<proteinExistence type="predicted"/>
<organism evidence="2 3">
    <name type="scientific">Microcella alkaliphila</name>
    <dbReference type="NCBI Taxonomy" id="279828"/>
    <lineage>
        <taxon>Bacteria</taxon>
        <taxon>Bacillati</taxon>
        <taxon>Actinomycetota</taxon>
        <taxon>Actinomycetes</taxon>
        <taxon>Micrococcales</taxon>
        <taxon>Microbacteriaceae</taxon>
        <taxon>Microcella</taxon>
    </lineage>
</organism>
<keyword evidence="1" id="KW-0812">Transmembrane</keyword>
<evidence type="ECO:0000256" key="1">
    <source>
        <dbReference type="SAM" id="Phobius"/>
    </source>
</evidence>
<protein>
    <submittedName>
        <fullName evidence="2">Arylsulfatase</fullName>
    </submittedName>
</protein>
<dbReference type="KEGG" id="malk:MalAC0309_0664"/>
<reference evidence="3" key="1">
    <citation type="submission" date="2015-12" db="EMBL/GenBank/DDBJ databases">
        <authorList>
            <person name="Shamseldin A."/>
            <person name="Moawad H."/>
            <person name="Abd El-Rahim W.M."/>
            <person name="Sadowsky M.J."/>
        </authorList>
    </citation>
    <scope>NUCLEOTIDE SEQUENCE [LARGE SCALE GENOMIC DNA]</scope>
    <source>
        <strain evidence="3">JAM AC0309</strain>
    </source>
</reference>
<dbReference type="AlphaFoldDB" id="A0A0U5BSZ5"/>